<protein>
    <submittedName>
        <fullName evidence="2">Ankyrin repeat-containing domain protein</fullName>
    </submittedName>
</protein>
<keyword evidence="3" id="KW-1185">Reference proteome</keyword>
<evidence type="ECO:0000313" key="2">
    <source>
        <dbReference type="EMBL" id="KAK0617710.1"/>
    </source>
</evidence>
<dbReference type="PANTHER" id="PTHR24133">
    <property type="entry name" value="ANKYRIN DOMAIN-CONTAINING"/>
    <property type="match status" value="1"/>
</dbReference>
<accession>A0AA39WLQ2</accession>
<feature type="repeat" description="ANK" evidence="1">
    <location>
        <begin position="512"/>
        <end position="544"/>
    </location>
</feature>
<keyword evidence="1" id="KW-0040">ANK repeat</keyword>
<dbReference type="PANTHER" id="PTHR24133:SF40">
    <property type="entry name" value="ANKYRIN REPEAT DOMAIN 44"/>
    <property type="match status" value="1"/>
</dbReference>
<dbReference type="SMART" id="SM00248">
    <property type="entry name" value="ANK"/>
    <property type="match status" value="7"/>
</dbReference>
<feature type="repeat" description="ANK" evidence="1">
    <location>
        <begin position="579"/>
        <end position="611"/>
    </location>
</feature>
<dbReference type="EMBL" id="JAULSU010000005">
    <property type="protein sequence ID" value="KAK0617710.1"/>
    <property type="molecule type" value="Genomic_DNA"/>
</dbReference>
<dbReference type="PROSITE" id="PS50088">
    <property type="entry name" value="ANK_REPEAT"/>
    <property type="match status" value="4"/>
</dbReference>
<sequence>MEFALALVGATDVAVRASSKLWALSTAWRDAPVDLHNLRDDLTRTERFFGEIQEQLGATRIAASPLEKEALDHSELSRLIDEGAVALRRIEAIIDGLTVPDDVEQGKVGELGKKRKFLWLRHTRKIARLRKELGHIRSSICRLLIAQNMFMSSDIFNTLEHSHTEVRSTLNSLSASFSTSQDLLLTQLDHRIQAMEDRMVLAIHNKRSPEPKPQQLTRFEPGTYSPRRESTCAVKCICACHQVFSHLWRFTFLQSVAGMVAVAYFSRPNASCTDPSCLSSPSPGTYPTHDLYVTYHLPSWLARTSIYAFLTNNLNSSPAMNLRVYNRRSVDEGYTPLGVSRLIDQGDTSSLKNTLRTGQTSIYDLFDGQTGLALAFNILRCDMINLYLQSGADPFYRNDYGLSVAMSAFLIAFAGEGQSDIEKEAGGIFIANGVIQRYVEEMADFGALHRAVLAGADLGSMFAKKKEYHRELNNKGGEEWTALHLAAVKGDAQAARVLVRLGAEVDSPGGGMEVTPLYYACRYGHTDVVQVLLNAGADVHHRGAMGREAIHAASVSARAVDVLSMLLGAGAEVNSPNVVGYSPLVFAAVWGKPETVNFLLDHGADIGVVIKGEQSILMMAVRAACHENARVLLQRGAGLGMIDENGRSIVHLLATNGNEEMLRIFTREAEWKGCVGLAGKDEFGLTPLALFNERDASGEMRGAFERLLDVVEGVAERKGEDEVEGDLDEEDEFFDAEEWASSDGSERDLVWDTETLVVETELCA</sequence>
<dbReference type="InterPro" id="IPR002110">
    <property type="entry name" value="Ankyrin_rpt"/>
</dbReference>
<dbReference type="InterPro" id="IPR052391">
    <property type="entry name" value="E3_Ligase-Neurotoxin"/>
</dbReference>
<organism evidence="2 3">
    <name type="scientific">Immersiella caudata</name>
    <dbReference type="NCBI Taxonomy" id="314043"/>
    <lineage>
        <taxon>Eukaryota</taxon>
        <taxon>Fungi</taxon>
        <taxon>Dikarya</taxon>
        <taxon>Ascomycota</taxon>
        <taxon>Pezizomycotina</taxon>
        <taxon>Sordariomycetes</taxon>
        <taxon>Sordariomycetidae</taxon>
        <taxon>Sordariales</taxon>
        <taxon>Lasiosphaeriaceae</taxon>
        <taxon>Immersiella</taxon>
    </lineage>
</organism>
<dbReference type="Proteomes" id="UP001175000">
    <property type="component" value="Unassembled WGS sequence"/>
</dbReference>
<dbReference type="AlphaFoldDB" id="A0AA39WLQ2"/>
<dbReference type="Pfam" id="PF12796">
    <property type="entry name" value="Ank_2"/>
    <property type="match status" value="2"/>
</dbReference>
<feature type="repeat" description="ANK" evidence="1">
    <location>
        <begin position="478"/>
        <end position="510"/>
    </location>
</feature>
<gene>
    <name evidence="2" type="ORF">B0T14DRAFT_605717</name>
</gene>
<evidence type="ECO:0000256" key="1">
    <source>
        <dbReference type="PROSITE-ProRule" id="PRU00023"/>
    </source>
</evidence>
<dbReference type="PROSITE" id="PS50297">
    <property type="entry name" value="ANK_REP_REGION"/>
    <property type="match status" value="3"/>
</dbReference>
<dbReference type="SUPFAM" id="SSF48403">
    <property type="entry name" value="Ankyrin repeat"/>
    <property type="match status" value="1"/>
</dbReference>
<dbReference type="InterPro" id="IPR036770">
    <property type="entry name" value="Ankyrin_rpt-contain_sf"/>
</dbReference>
<evidence type="ECO:0000313" key="3">
    <source>
        <dbReference type="Proteomes" id="UP001175000"/>
    </source>
</evidence>
<comment type="caution">
    <text evidence="2">The sequence shown here is derived from an EMBL/GenBank/DDBJ whole genome shotgun (WGS) entry which is preliminary data.</text>
</comment>
<reference evidence="2" key="1">
    <citation type="submission" date="2023-06" db="EMBL/GenBank/DDBJ databases">
        <title>Genome-scale phylogeny and comparative genomics of the fungal order Sordariales.</title>
        <authorList>
            <consortium name="Lawrence Berkeley National Laboratory"/>
            <person name="Hensen N."/>
            <person name="Bonometti L."/>
            <person name="Westerberg I."/>
            <person name="Brannstrom I.O."/>
            <person name="Guillou S."/>
            <person name="Cros-Aarteil S."/>
            <person name="Calhoun S."/>
            <person name="Haridas S."/>
            <person name="Kuo A."/>
            <person name="Mondo S."/>
            <person name="Pangilinan J."/>
            <person name="Riley R."/>
            <person name="Labutti K."/>
            <person name="Andreopoulos B."/>
            <person name="Lipzen A."/>
            <person name="Chen C."/>
            <person name="Yanf M."/>
            <person name="Daum C."/>
            <person name="Ng V."/>
            <person name="Clum A."/>
            <person name="Steindorff A."/>
            <person name="Ohm R."/>
            <person name="Martin F."/>
            <person name="Silar P."/>
            <person name="Natvig D."/>
            <person name="Lalanne C."/>
            <person name="Gautier V."/>
            <person name="Ament-Velasquez S.L."/>
            <person name="Kruys A."/>
            <person name="Hutchinson M.I."/>
            <person name="Powell A.J."/>
            <person name="Barry K."/>
            <person name="Miller A.N."/>
            <person name="Grigoriev I.V."/>
            <person name="Debuchy R."/>
            <person name="Gladieux P."/>
            <person name="Thoren M.H."/>
            <person name="Johannesson H."/>
        </authorList>
    </citation>
    <scope>NUCLEOTIDE SEQUENCE</scope>
    <source>
        <strain evidence="2">CBS 606.72</strain>
    </source>
</reference>
<feature type="repeat" description="ANK" evidence="1">
    <location>
        <begin position="545"/>
        <end position="578"/>
    </location>
</feature>
<proteinExistence type="predicted"/>
<dbReference type="Gene3D" id="1.25.40.20">
    <property type="entry name" value="Ankyrin repeat-containing domain"/>
    <property type="match status" value="1"/>
</dbReference>
<name>A0AA39WLQ2_9PEZI</name>